<sequence length="399" mass="44400">MSELFGAVAENLVQSANVNCGEGAAEVVFVDVKRPQLQFANVNEIVSLSTPFELSPLHRLNNNEVGVVSTPIRVLYPPSPVHPGVPCVNPLPPVNPSSGQIMSGDQRTVIKGNPSQYVKLNVGGSLYYTTIGTLTKVPDTMLQAMFSGRMEVLTDPEGWILIDRCGKHFGTILNYLRDGNVGLPTNSQELEEILAEAKFYCIAGLVNLCEKTLENRNTVLSPVCQVPFITSEDERKQFIANATKPVVELLINRHNNKYSYTSTSDENLLKNLEMFDRLALRFNGRIHFIKDAIGPTEICCWRFYGNGKKFAEVCCTSIVYATDRKHTKVEFPEARIYEETLNSFLYENRPGPDQELMRATSVGGVYGPGVGVTSCTSDEEEDRRNHHRSSNMTKSILNR</sequence>
<feature type="region of interest" description="Disordered" evidence="1">
    <location>
        <begin position="375"/>
        <end position="399"/>
    </location>
</feature>
<organism evidence="3 4">
    <name type="scientific">Orchesella dallaii</name>
    <dbReference type="NCBI Taxonomy" id="48710"/>
    <lineage>
        <taxon>Eukaryota</taxon>
        <taxon>Metazoa</taxon>
        <taxon>Ecdysozoa</taxon>
        <taxon>Arthropoda</taxon>
        <taxon>Hexapoda</taxon>
        <taxon>Collembola</taxon>
        <taxon>Entomobryomorpha</taxon>
        <taxon>Entomobryoidea</taxon>
        <taxon>Orchesellidae</taxon>
        <taxon>Orchesellinae</taxon>
        <taxon>Orchesella</taxon>
    </lineage>
</organism>
<comment type="caution">
    <text evidence="3">The sequence shown here is derived from an EMBL/GenBank/DDBJ whole genome shotgun (WGS) entry which is preliminary data.</text>
</comment>
<dbReference type="PANTHER" id="PTHR11145">
    <property type="entry name" value="BTB/POZ DOMAIN-CONTAINING ADAPTER FOR CUL3-MEDIATED RHOA DEGRADATION PROTEIN FAMILY MEMBER"/>
    <property type="match status" value="1"/>
</dbReference>
<dbReference type="EMBL" id="CAXLJM020000078">
    <property type="protein sequence ID" value="CAL8129780.1"/>
    <property type="molecule type" value="Genomic_DNA"/>
</dbReference>
<reference evidence="3 4" key="1">
    <citation type="submission" date="2024-08" db="EMBL/GenBank/DDBJ databases">
        <authorList>
            <person name="Cucini C."/>
            <person name="Frati F."/>
        </authorList>
    </citation>
    <scope>NUCLEOTIDE SEQUENCE [LARGE SCALE GENOMIC DNA]</scope>
</reference>
<evidence type="ECO:0000259" key="2">
    <source>
        <dbReference type="SMART" id="SM00225"/>
    </source>
</evidence>
<dbReference type="SMART" id="SM00225">
    <property type="entry name" value="BTB"/>
    <property type="match status" value="1"/>
</dbReference>
<feature type="compositionally biased region" description="Polar residues" evidence="1">
    <location>
        <begin position="390"/>
        <end position="399"/>
    </location>
</feature>
<dbReference type="InterPro" id="IPR011333">
    <property type="entry name" value="SKP1/BTB/POZ_sf"/>
</dbReference>
<gene>
    <name evidence="3" type="ORF">ODALV1_LOCUS23440</name>
</gene>
<proteinExistence type="predicted"/>
<protein>
    <recommendedName>
        <fullName evidence="2">BTB domain-containing protein</fullName>
    </recommendedName>
</protein>
<name>A0ABP1RL06_9HEXA</name>
<dbReference type="Pfam" id="PF02214">
    <property type="entry name" value="BTB_2"/>
    <property type="match status" value="1"/>
</dbReference>
<dbReference type="InterPro" id="IPR000210">
    <property type="entry name" value="BTB/POZ_dom"/>
</dbReference>
<dbReference type="InterPro" id="IPR045068">
    <property type="entry name" value="BACURD1-3"/>
</dbReference>
<evidence type="ECO:0000256" key="1">
    <source>
        <dbReference type="SAM" id="MobiDB-lite"/>
    </source>
</evidence>
<feature type="domain" description="BTB" evidence="2">
    <location>
        <begin position="116"/>
        <end position="217"/>
    </location>
</feature>
<accession>A0ABP1RL06</accession>
<dbReference type="SUPFAM" id="SSF54695">
    <property type="entry name" value="POZ domain"/>
    <property type="match status" value="1"/>
</dbReference>
<dbReference type="Proteomes" id="UP001642540">
    <property type="component" value="Unassembled WGS sequence"/>
</dbReference>
<evidence type="ECO:0000313" key="3">
    <source>
        <dbReference type="EMBL" id="CAL8129780.1"/>
    </source>
</evidence>
<dbReference type="PANTHER" id="PTHR11145:SF8">
    <property type="entry name" value="RE57120P"/>
    <property type="match status" value="1"/>
</dbReference>
<keyword evidence="4" id="KW-1185">Reference proteome</keyword>
<evidence type="ECO:0000313" key="4">
    <source>
        <dbReference type="Proteomes" id="UP001642540"/>
    </source>
</evidence>
<dbReference type="CDD" id="cd18369">
    <property type="entry name" value="BTB_POZ_KCTD10-like_BACURD"/>
    <property type="match status" value="1"/>
</dbReference>
<dbReference type="Gene3D" id="3.30.710.10">
    <property type="entry name" value="Potassium Channel Kv1.1, Chain A"/>
    <property type="match status" value="1"/>
</dbReference>
<dbReference type="InterPro" id="IPR003131">
    <property type="entry name" value="T1-type_BTB"/>
</dbReference>